<dbReference type="GO" id="GO:0003009">
    <property type="term" value="P:skeletal muscle contraction"/>
    <property type="evidence" value="ECO:0007669"/>
    <property type="project" value="TreeGrafter"/>
</dbReference>
<dbReference type="FunFam" id="3.30.60.20:FF:000056">
    <property type="entry name" value="Uncharacterized protein, isoform C"/>
    <property type="match status" value="1"/>
</dbReference>
<comment type="caution">
    <text evidence="11">The sequence shown here is derived from an EMBL/GenBank/DDBJ whole genome shotgun (WGS) entry which is preliminary data.</text>
</comment>
<evidence type="ECO:0000256" key="9">
    <source>
        <dbReference type="ARBA" id="ARBA00023136"/>
    </source>
</evidence>
<evidence type="ECO:0000256" key="2">
    <source>
        <dbReference type="ARBA" id="ARBA00004496"/>
    </source>
</evidence>
<keyword evidence="7" id="KW-0863">Zinc-finger</keyword>
<evidence type="ECO:0000313" key="11">
    <source>
        <dbReference type="EMBL" id="OQR76925.1"/>
    </source>
</evidence>
<dbReference type="STRING" id="418985.A0A1V9XTX2"/>
<organism evidence="11 12">
    <name type="scientific">Tropilaelaps mercedesae</name>
    <dbReference type="NCBI Taxonomy" id="418985"/>
    <lineage>
        <taxon>Eukaryota</taxon>
        <taxon>Metazoa</taxon>
        <taxon>Ecdysozoa</taxon>
        <taxon>Arthropoda</taxon>
        <taxon>Chelicerata</taxon>
        <taxon>Arachnida</taxon>
        <taxon>Acari</taxon>
        <taxon>Parasitiformes</taxon>
        <taxon>Mesostigmata</taxon>
        <taxon>Gamasina</taxon>
        <taxon>Dermanyssoidea</taxon>
        <taxon>Laelapidae</taxon>
        <taxon>Tropilaelaps</taxon>
    </lineage>
</organism>
<evidence type="ECO:0000256" key="8">
    <source>
        <dbReference type="ARBA" id="ARBA00022833"/>
    </source>
</evidence>
<evidence type="ECO:0000256" key="3">
    <source>
        <dbReference type="ARBA" id="ARBA00022475"/>
    </source>
</evidence>
<gene>
    <name evidence="11" type="ORF">BIW11_02981</name>
</gene>
<sequence length="224" mass="24735">MSSYIKESNCGDRGTFVLDKSTSVNKVFGHILGQNNHLAACAAFLASSSLESGNDKKAKVATFESGQHILQEYTYKKVAACDVCREILRGHVRQGLKCKLCKINVHAECQDRVPRCQPKPRLLRRQRSTSEIESRITVPIDNEDETGKASRNTPKSDISINPSYIRFILHGRDNCYRAWRLMALPPGKRGSAQARLAGSACGSGGMTRNWPSVTLLADVVRSVN</sequence>
<dbReference type="EMBL" id="MNPL01004165">
    <property type="protein sequence ID" value="OQR76925.1"/>
    <property type="molecule type" value="Genomic_DNA"/>
</dbReference>
<dbReference type="GO" id="GO:0005737">
    <property type="term" value="C:cytoplasm"/>
    <property type="evidence" value="ECO:0007669"/>
    <property type="project" value="UniProtKB-SubCell"/>
</dbReference>
<comment type="subcellular location">
    <subcellularLocation>
        <location evidence="1">Cell membrane</location>
        <topology evidence="1">Peripheral membrane protein</topology>
        <orientation evidence="1">Cytoplasmic side</orientation>
    </subcellularLocation>
    <subcellularLocation>
        <location evidence="2">Cytoplasm</location>
    </subcellularLocation>
</comment>
<accession>A0A1V9XTX2</accession>
<dbReference type="GO" id="GO:0008270">
    <property type="term" value="F:zinc ion binding"/>
    <property type="evidence" value="ECO:0007669"/>
    <property type="project" value="UniProtKB-KW"/>
</dbReference>
<evidence type="ECO:0000256" key="6">
    <source>
        <dbReference type="ARBA" id="ARBA00022737"/>
    </source>
</evidence>
<evidence type="ECO:0000259" key="10">
    <source>
        <dbReference type="PROSITE" id="PS50081"/>
    </source>
</evidence>
<feature type="domain" description="Phorbol-ester/DAG-type" evidence="10">
    <location>
        <begin position="67"/>
        <end position="116"/>
    </location>
</feature>
<dbReference type="SMART" id="SM00109">
    <property type="entry name" value="C1"/>
    <property type="match status" value="1"/>
</dbReference>
<dbReference type="Pfam" id="PF00130">
    <property type="entry name" value="C1_1"/>
    <property type="match status" value="1"/>
</dbReference>
<dbReference type="InterPro" id="IPR046349">
    <property type="entry name" value="C1-like_sf"/>
</dbReference>
<evidence type="ECO:0000256" key="4">
    <source>
        <dbReference type="ARBA" id="ARBA00022490"/>
    </source>
</evidence>
<dbReference type="AlphaFoldDB" id="A0A1V9XTX2"/>
<evidence type="ECO:0000256" key="5">
    <source>
        <dbReference type="ARBA" id="ARBA00022723"/>
    </source>
</evidence>
<name>A0A1V9XTX2_9ACAR</name>
<dbReference type="Proteomes" id="UP000192247">
    <property type="component" value="Unassembled WGS sequence"/>
</dbReference>
<keyword evidence="3" id="KW-1003">Cell membrane</keyword>
<evidence type="ECO:0000256" key="1">
    <source>
        <dbReference type="ARBA" id="ARBA00004413"/>
    </source>
</evidence>
<dbReference type="PROSITE" id="PS50081">
    <property type="entry name" value="ZF_DAG_PE_2"/>
    <property type="match status" value="1"/>
</dbReference>
<reference evidence="11 12" key="1">
    <citation type="journal article" date="2017" name="Gigascience">
        <title>Draft genome of the honey bee ectoparasitic mite, Tropilaelaps mercedesae, is shaped by the parasitic life history.</title>
        <authorList>
            <person name="Dong X."/>
            <person name="Armstrong S.D."/>
            <person name="Xia D."/>
            <person name="Makepeace B.L."/>
            <person name="Darby A.C."/>
            <person name="Kadowaki T."/>
        </authorList>
    </citation>
    <scope>NUCLEOTIDE SEQUENCE [LARGE SCALE GENOMIC DNA]</scope>
    <source>
        <strain evidence="11">Wuxi-XJTLU</strain>
    </source>
</reference>
<keyword evidence="8" id="KW-0862">Zinc</keyword>
<dbReference type="GO" id="GO:0005886">
    <property type="term" value="C:plasma membrane"/>
    <property type="evidence" value="ECO:0007669"/>
    <property type="project" value="UniProtKB-SubCell"/>
</dbReference>
<proteinExistence type="predicted"/>
<dbReference type="InterPro" id="IPR039688">
    <property type="entry name" value="STAC1/2/3"/>
</dbReference>
<dbReference type="InterPro" id="IPR002219">
    <property type="entry name" value="PKC_DAG/PE"/>
</dbReference>
<dbReference type="PANTHER" id="PTHR15135:SF7">
    <property type="entry name" value="STAC-LIKE, ISOFORM J"/>
    <property type="match status" value="1"/>
</dbReference>
<dbReference type="InParanoid" id="A0A1V9XTX2"/>
<dbReference type="GO" id="GO:1903078">
    <property type="term" value="P:positive regulation of protein localization to plasma membrane"/>
    <property type="evidence" value="ECO:0007669"/>
    <property type="project" value="TreeGrafter"/>
</dbReference>
<dbReference type="SUPFAM" id="SSF57889">
    <property type="entry name" value="Cysteine-rich domain"/>
    <property type="match status" value="1"/>
</dbReference>
<evidence type="ECO:0000256" key="7">
    <source>
        <dbReference type="ARBA" id="ARBA00022771"/>
    </source>
</evidence>
<keyword evidence="9" id="KW-0472">Membrane</keyword>
<dbReference type="Gene3D" id="3.30.60.20">
    <property type="match status" value="1"/>
</dbReference>
<evidence type="ECO:0000313" key="12">
    <source>
        <dbReference type="Proteomes" id="UP000192247"/>
    </source>
</evidence>
<dbReference type="PROSITE" id="PS00479">
    <property type="entry name" value="ZF_DAG_PE_1"/>
    <property type="match status" value="1"/>
</dbReference>
<keyword evidence="6" id="KW-0677">Repeat</keyword>
<dbReference type="PANTHER" id="PTHR15135">
    <property type="entry name" value="STAC"/>
    <property type="match status" value="1"/>
</dbReference>
<dbReference type="OrthoDB" id="6515360at2759"/>
<keyword evidence="12" id="KW-1185">Reference proteome</keyword>
<protein>
    <recommendedName>
        <fullName evidence="10">Phorbol-ester/DAG-type domain-containing protein</fullName>
    </recommendedName>
</protein>
<keyword evidence="4" id="KW-0963">Cytoplasm</keyword>
<dbReference type="CDD" id="cd20817">
    <property type="entry name" value="C1_Stac"/>
    <property type="match status" value="1"/>
</dbReference>
<keyword evidence="5" id="KW-0479">Metal-binding</keyword>